<dbReference type="EMBL" id="VDMN01000001">
    <property type="protein sequence ID" value="TNM65332.1"/>
    <property type="molecule type" value="Genomic_DNA"/>
</dbReference>
<evidence type="ECO:0000259" key="1">
    <source>
        <dbReference type="PROSITE" id="PS50910"/>
    </source>
</evidence>
<dbReference type="InterPro" id="IPR052548">
    <property type="entry name" value="Type_VII_TA_antitoxin"/>
</dbReference>
<dbReference type="SMART" id="SM00748">
    <property type="entry name" value="HEPN"/>
    <property type="match status" value="1"/>
</dbReference>
<dbReference type="InterPro" id="IPR002934">
    <property type="entry name" value="Polymerase_NTP_transf_dom"/>
</dbReference>
<dbReference type="Proteomes" id="UP000311605">
    <property type="component" value="Unassembled WGS sequence"/>
</dbReference>
<dbReference type="SUPFAM" id="SSF81301">
    <property type="entry name" value="Nucleotidyltransferase"/>
    <property type="match status" value="1"/>
</dbReference>
<evidence type="ECO:0000313" key="3">
    <source>
        <dbReference type="Proteomes" id="UP000311605"/>
    </source>
</evidence>
<dbReference type="AlphaFoldDB" id="A0A5C4XPG9"/>
<accession>A0A5C4XPG9</accession>
<dbReference type="InterPro" id="IPR043519">
    <property type="entry name" value="NT_sf"/>
</dbReference>
<name>A0A5C4XPG9_9HYPH</name>
<keyword evidence="3" id="KW-1185">Reference proteome</keyword>
<protein>
    <submittedName>
        <fullName evidence="2">HEPN domain-containing protein</fullName>
    </submittedName>
</protein>
<organism evidence="2 3">
    <name type="scientific">Aliirhizobium smilacinae</name>
    <dbReference type="NCBI Taxonomy" id="1395944"/>
    <lineage>
        <taxon>Bacteria</taxon>
        <taxon>Pseudomonadati</taxon>
        <taxon>Pseudomonadota</taxon>
        <taxon>Alphaproteobacteria</taxon>
        <taxon>Hyphomicrobiales</taxon>
        <taxon>Rhizobiaceae</taxon>
        <taxon>Aliirhizobium</taxon>
    </lineage>
</organism>
<comment type="caution">
    <text evidence="2">The sequence shown here is derived from an EMBL/GenBank/DDBJ whole genome shotgun (WGS) entry which is preliminary data.</text>
</comment>
<dbReference type="Gene3D" id="1.20.120.330">
    <property type="entry name" value="Nucleotidyltransferases domain 2"/>
    <property type="match status" value="1"/>
</dbReference>
<dbReference type="Pfam" id="PF01909">
    <property type="entry name" value="NTP_transf_2"/>
    <property type="match status" value="1"/>
</dbReference>
<proteinExistence type="predicted"/>
<dbReference type="PROSITE" id="PS50910">
    <property type="entry name" value="HEPN"/>
    <property type="match status" value="1"/>
</dbReference>
<dbReference type="CDD" id="cd05403">
    <property type="entry name" value="NT_KNTase_like"/>
    <property type="match status" value="1"/>
</dbReference>
<dbReference type="OrthoDB" id="7442350at2"/>
<dbReference type="Gene3D" id="3.30.460.10">
    <property type="entry name" value="Beta Polymerase, domain 2"/>
    <property type="match status" value="1"/>
</dbReference>
<dbReference type="PANTHER" id="PTHR33933:SF1">
    <property type="entry name" value="PROTEIN ADENYLYLTRANSFERASE MNTA-RELATED"/>
    <property type="match status" value="1"/>
</dbReference>
<dbReference type="InterPro" id="IPR007842">
    <property type="entry name" value="HEPN_dom"/>
</dbReference>
<dbReference type="PANTHER" id="PTHR33933">
    <property type="entry name" value="NUCLEOTIDYLTRANSFERASE"/>
    <property type="match status" value="1"/>
</dbReference>
<evidence type="ECO:0000313" key="2">
    <source>
        <dbReference type="EMBL" id="TNM65332.1"/>
    </source>
</evidence>
<dbReference type="GO" id="GO:0016779">
    <property type="term" value="F:nucleotidyltransferase activity"/>
    <property type="evidence" value="ECO:0007669"/>
    <property type="project" value="InterPro"/>
</dbReference>
<feature type="domain" description="HEPN" evidence="1">
    <location>
        <begin position="178"/>
        <end position="298"/>
    </location>
</feature>
<reference evidence="2 3" key="1">
    <citation type="submission" date="2019-06" db="EMBL/GenBank/DDBJ databases">
        <title>The draft genome of Rhizobium smilacinae PTYR-5.</title>
        <authorList>
            <person name="Liu L."/>
            <person name="Li L."/>
            <person name="Zhang X."/>
        </authorList>
    </citation>
    <scope>NUCLEOTIDE SEQUENCE [LARGE SCALE GENOMIC DNA]</scope>
    <source>
        <strain evidence="2 3">PTYR-5</strain>
    </source>
</reference>
<dbReference type="Pfam" id="PF05168">
    <property type="entry name" value="HEPN"/>
    <property type="match status" value="1"/>
</dbReference>
<dbReference type="RefSeq" id="WP_139672849.1">
    <property type="nucleotide sequence ID" value="NZ_VDMN01000001.1"/>
</dbReference>
<dbReference type="SUPFAM" id="SSF81593">
    <property type="entry name" value="Nucleotidyltransferase substrate binding subunit/domain"/>
    <property type="match status" value="1"/>
</dbReference>
<sequence>MASTAEHFDEVLDHLPPKKRRELARAVKIIFDEFDAAQQFKTSEKKRAGRILKVILFGSYARGDWVEDRKSGYRSDYDILVVVNIHSVSEENDLWQSVSEHFLRELMITKAIQTPVNVIVHTLHDTNDQLARGKPFFVDLLRDGITLFEESGHPLVGPKPLTASDVRIEARAYFDQWFPNALEFERGAEFYTERSNHNLAAFSLHQAAERFYHCTLLVCTLYSPKSHRLRVLRSAAERVEPRLIEAWPRDTKLARRSFEQLDRAYVEARYSPSYSITVDELRWLFERVRLLEALVRDVCEEHLRPPNAELLK</sequence>
<gene>
    <name evidence="2" type="ORF">FHP24_03390</name>
</gene>